<accession>A0ABT8QZD9</accession>
<dbReference type="RefSeq" id="WP_302035578.1">
    <property type="nucleotide sequence ID" value="NZ_JAUKPO010000001.1"/>
</dbReference>
<organism evidence="3 4">
    <name type="scientific">Rhodocytophaga aerolata</name>
    <dbReference type="NCBI Taxonomy" id="455078"/>
    <lineage>
        <taxon>Bacteria</taxon>
        <taxon>Pseudomonadati</taxon>
        <taxon>Bacteroidota</taxon>
        <taxon>Cytophagia</taxon>
        <taxon>Cytophagales</taxon>
        <taxon>Rhodocytophagaceae</taxon>
        <taxon>Rhodocytophaga</taxon>
    </lineage>
</organism>
<dbReference type="Proteomes" id="UP001168528">
    <property type="component" value="Unassembled WGS sequence"/>
</dbReference>
<dbReference type="InterPro" id="IPR045175">
    <property type="entry name" value="M28_fam"/>
</dbReference>
<evidence type="ECO:0000313" key="4">
    <source>
        <dbReference type="Proteomes" id="UP001168528"/>
    </source>
</evidence>
<feature type="signal peptide" evidence="1">
    <location>
        <begin position="1"/>
        <end position="20"/>
    </location>
</feature>
<dbReference type="Pfam" id="PF04389">
    <property type="entry name" value="Peptidase_M28"/>
    <property type="match status" value="1"/>
</dbReference>
<feature type="domain" description="Peptidase M28" evidence="2">
    <location>
        <begin position="222"/>
        <end position="411"/>
    </location>
</feature>
<feature type="chain" id="PRO_5046627542" evidence="1">
    <location>
        <begin position="21"/>
        <end position="421"/>
    </location>
</feature>
<evidence type="ECO:0000259" key="2">
    <source>
        <dbReference type="Pfam" id="PF04389"/>
    </source>
</evidence>
<dbReference type="PANTHER" id="PTHR12147:SF26">
    <property type="entry name" value="PEPTIDASE M28 DOMAIN-CONTAINING PROTEIN"/>
    <property type="match status" value="1"/>
</dbReference>
<sequence length="421" mass="47344">MNRILAFVFLLLATNLVSNAQDMNRVKTTIATLTSPQMHGRGYVQSGDRKAAEYLAEQFQQMGLKTFNASYFQEFPLDINTFPKRLKLTVGKKMLTPGEQYIVNPISQQGAGQGKIVYLDTLIFTQESARQKFLQSNFSKQVMVYESVHYGKLVEMPIEYLNKMHEAKALIELQKEKLTASLSGKQMSHPAFEMVKKDSPPAGTRVKYRVDAKLISNYISQNVIGYIPGKAEPDSFIVISAHYDHLGRMGKNTYFPGANDNASGTTMLLELARHYSQPQNQPEYSMVFIGFGAEEAGLIGSRYYVQHPLFPLKDIKFLVNLDLVGTGDEGMTVVNGAALTDEYTLLTRINEQKGYLPKINKRTNAPNSDHYFFANKGVKAIFIYTLGGIKAYHDVYDRAETLPLTKFKELFGLLTDFIGEL</sequence>
<gene>
    <name evidence="3" type="ORF">Q0590_00865</name>
</gene>
<keyword evidence="1" id="KW-0732">Signal</keyword>
<dbReference type="SUPFAM" id="SSF53187">
    <property type="entry name" value="Zn-dependent exopeptidases"/>
    <property type="match status" value="1"/>
</dbReference>
<dbReference type="EMBL" id="JAUKPO010000001">
    <property type="protein sequence ID" value="MDO1444776.1"/>
    <property type="molecule type" value="Genomic_DNA"/>
</dbReference>
<comment type="caution">
    <text evidence="3">The sequence shown here is derived from an EMBL/GenBank/DDBJ whole genome shotgun (WGS) entry which is preliminary data.</text>
</comment>
<name>A0ABT8QZD9_9BACT</name>
<reference evidence="3" key="1">
    <citation type="submission" date="2023-07" db="EMBL/GenBank/DDBJ databases">
        <title>The genome sequence of Rhodocytophaga aerolata KACC 12507.</title>
        <authorList>
            <person name="Zhang X."/>
        </authorList>
    </citation>
    <scope>NUCLEOTIDE SEQUENCE</scope>
    <source>
        <strain evidence="3">KACC 12507</strain>
    </source>
</reference>
<protein>
    <submittedName>
        <fullName evidence="3">M28 family peptidase</fullName>
    </submittedName>
</protein>
<keyword evidence="4" id="KW-1185">Reference proteome</keyword>
<evidence type="ECO:0000313" key="3">
    <source>
        <dbReference type="EMBL" id="MDO1444776.1"/>
    </source>
</evidence>
<dbReference type="InterPro" id="IPR007484">
    <property type="entry name" value="Peptidase_M28"/>
</dbReference>
<dbReference type="PANTHER" id="PTHR12147">
    <property type="entry name" value="METALLOPEPTIDASE M28 FAMILY MEMBER"/>
    <property type="match status" value="1"/>
</dbReference>
<dbReference type="Gene3D" id="3.40.630.10">
    <property type="entry name" value="Zn peptidases"/>
    <property type="match status" value="2"/>
</dbReference>
<evidence type="ECO:0000256" key="1">
    <source>
        <dbReference type="SAM" id="SignalP"/>
    </source>
</evidence>
<proteinExistence type="predicted"/>